<organism evidence="2 3">
    <name type="scientific">Panagrolaimus davidi</name>
    <dbReference type="NCBI Taxonomy" id="227884"/>
    <lineage>
        <taxon>Eukaryota</taxon>
        <taxon>Metazoa</taxon>
        <taxon>Ecdysozoa</taxon>
        <taxon>Nematoda</taxon>
        <taxon>Chromadorea</taxon>
        <taxon>Rhabditida</taxon>
        <taxon>Tylenchina</taxon>
        <taxon>Panagrolaimomorpha</taxon>
        <taxon>Panagrolaimoidea</taxon>
        <taxon>Panagrolaimidae</taxon>
        <taxon>Panagrolaimus</taxon>
    </lineage>
</organism>
<dbReference type="Proteomes" id="UP000887578">
    <property type="component" value="Unplaced"/>
</dbReference>
<evidence type="ECO:0000256" key="1">
    <source>
        <dbReference type="SAM" id="MobiDB-lite"/>
    </source>
</evidence>
<dbReference type="AlphaFoldDB" id="A0A914QQX3"/>
<protein>
    <submittedName>
        <fullName evidence="3">C2H2-type domain-containing protein</fullName>
    </submittedName>
</protein>
<keyword evidence="2" id="KW-1185">Reference proteome</keyword>
<name>A0A914QQX3_9BILA</name>
<sequence>MDPLILASLKTLEFKNMEDSAEFSIKRPSGEAIRLKNVLIHRMEQANLIINNKSTFSVEKFVYLYQNRYHLDLPQIFTNKNYECYGCQRFPNSLNNYLQHILSFKHIEHSLNQEEFDKFCKAMSFIEETSNGFQFLPIIETSKKRHHPSSKDVPQSNKRHKKF</sequence>
<reference evidence="3" key="1">
    <citation type="submission" date="2022-11" db="UniProtKB">
        <authorList>
            <consortium name="WormBaseParasite"/>
        </authorList>
    </citation>
    <scope>IDENTIFICATION</scope>
</reference>
<dbReference type="WBParaSite" id="PDA_v2.g29764.t1">
    <property type="protein sequence ID" value="PDA_v2.g29764.t1"/>
    <property type="gene ID" value="PDA_v2.g29764"/>
</dbReference>
<accession>A0A914QQX3</accession>
<proteinExistence type="predicted"/>
<evidence type="ECO:0000313" key="3">
    <source>
        <dbReference type="WBParaSite" id="PDA_v2.g29764.t1"/>
    </source>
</evidence>
<feature type="region of interest" description="Disordered" evidence="1">
    <location>
        <begin position="143"/>
        <end position="163"/>
    </location>
</feature>
<evidence type="ECO:0000313" key="2">
    <source>
        <dbReference type="Proteomes" id="UP000887578"/>
    </source>
</evidence>